<sequence>MAHGKEVREAVRAYYIRDRLSLEVAAARAGVAYGTARRWKSDSEESGDDWDKLRSAQMMAGGAIEDIARQMLNGMVLQYQSTIETLNLDTSIPSATKVQMLSSLADAYNKTISASKKIMPETSELATAMEVVQQLAEFVRTKYPKHVQAFAEILEPFADELARSYG</sequence>
<name>A0ABS8D2A6_9NEIS</name>
<evidence type="ECO:0000313" key="1">
    <source>
        <dbReference type="EMBL" id="MCB6182326.1"/>
    </source>
</evidence>
<organism evidence="1 2">
    <name type="scientific">Leeia speluncae</name>
    <dbReference type="NCBI Taxonomy" id="2884804"/>
    <lineage>
        <taxon>Bacteria</taxon>
        <taxon>Pseudomonadati</taxon>
        <taxon>Pseudomonadota</taxon>
        <taxon>Betaproteobacteria</taxon>
        <taxon>Neisseriales</taxon>
        <taxon>Leeiaceae</taxon>
        <taxon>Leeia</taxon>
    </lineage>
</organism>
<keyword evidence="2" id="KW-1185">Reference proteome</keyword>
<reference evidence="1" key="1">
    <citation type="submission" date="2021-10" db="EMBL/GenBank/DDBJ databases">
        <title>The complete genome sequence of Leeia sp. TBRC 13508.</title>
        <authorList>
            <person name="Charoenyingcharoen P."/>
            <person name="Yukphan P."/>
        </authorList>
    </citation>
    <scope>NUCLEOTIDE SEQUENCE</scope>
    <source>
        <strain evidence="1">TBRC 13508</strain>
    </source>
</reference>
<proteinExistence type="predicted"/>
<dbReference type="InterPro" id="IPR014926">
    <property type="entry name" value="Phage_D3112_Orf24"/>
</dbReference>
<dbReference type="Pfam" id="PF08822">
    <property type="entry name" value="DUF1804"/>
    <property type="match status" value="1"/>
</dbReference>
<dbReference type="Proteomes" id="UP001165395">
    <property type="component" value="Unassembled WGS sequence"/>
</dbReference>
<comment type="caution">
    <text evidence="1">The sequence shown here is derived from an EMBL/GenBank/DDBJ whole genome shotgun (WGS) entry which is preliminary data.</text>
</comment>
<accession>A0ABS8D2A6</accession>
<dbReference type="EMBL" id="JAJBZT010000001">
    <property type="protein sequence ID" value="MCB6182326.1"/>
    <property type="molecule type" value="Genomic_DNA"/>
</dbReference>
<dbReference type="RefSeq" id="WP_227177940.1">
    <property type="nucleotide sequence ID" value="NZ_JAJBZT010000001.1"/>
</dbReference>
<evidence type="ECO:0000313" key="2">
    <source>
        <dbReference type="Proteomes" id="UP001165395"/>
    </source>
</evidence>
<gene>
    <name evidence="1" type="ORF">LIN78_01990</name>
</gene>
<protein>
    <submittedName>
        <fullName evidence="1">DUF1804 family protein</fullName>
    </submittedName>
</protein>